<comment type="caution">
    <text evidence="2">The sequence shown here is derived from an EMBL/GenBank/DDBJ whole genome shotgun (WGS) entry which is preliminary data.</text>
</comment>
<dbReference type="AlphaFoldDB" id="A0A4Q0T088"/>
<dbReference type="Pfam" id="PF04028">
    <property type="entry name" value="DUF374"/>
    <property type="match status" value="1"/>
</dbReference>
<gene>
    <name evidence="2" type="ORF">GRAN_4313</name>
</gene>
<dbReference type="InterPro" id="IPR007172">
    <property type="entry name" value="DUF374"/>
</dbReference>
<reference evidence="2 3" key="1">
    <citation type="submission" date="2018-11" db="EMBL/GenBank/DDBJ databases">
        <authorList>
            <person name="Mardanov A.V."/>
            <person name="Ravin N.V."/>
            <person name="Dedysh S.N."/>
        </authorList>
    </citation>
    <scope>NUCLEOTIDE SEQUENCE [LARGE SCALE GENOMIC DNA]</scope>
    <source>
        <strain evidence="2 3">AF10</strain>
    </source>
</reference>
<dbReference type="CDD" id="cd07983">
    <property type="entry name" value="LPLAT_DUF374-like"/>
    <property type="match status" value="1"/>
</dbReference>
<sequence>MLAAVPPLAALLIRLLGMTLRYRDIIKPGAVLGHIEPGPCVFAFWHRCLITCAYRFRNKDIAILISSSFDGELIARTVEWLGFYPVRGSSSRGGVAGLRNMEKAYRDGHRCAITADGPRGPNMVAKPGTAQLAQLVDAPIGTFYAIPERAWILKTWDGFLIPKPFSRVVFTWPVEIHKDTPDPQAATQRALDEAVAMAKPF</sequence>
<evidence type="ECO:0000259" key="1">
    <source>
        <dbReference type="Pfam" id="PF04028"/>
    </source>
</evidence>
<organism evidence="2 3">
    <name type="scientific">Granulicella sibirica</name>
    <dbReference type="NCBI Taxonomy" id="2479048"/>
    <lineage>
        <taxon>Bacteria</taxon>
        <taxon>Pseudomonadati</taxon>
        <taxon>Acidobacteriota</taxon>
        <taxon>Terriglobia</taxon>
        <taxon>Terriglobales</taxon>
        <taxon>Acidobacteriaceae</taxon>
        <taxon>Granulicella</taxon>
    </lineage>
</organism>
<reference evidence="3" key="2">
    <citation type="submission" date="2019-02" db="EMBL/GenBank/DDBJ databases">
        <title>Granulicella sibirica sp. nov., a psychrotolerant acidobacterium isolated from an organic soil layer in forested tundra, West Siberia.</title>
        <authorList>
            <person name="Oshkin I.Y."/>
            <person name="Kulichevskaya I.S."/>
            <person name="Rijpstra W.I.C."/>
            <person name="Sinninghe Damste J.S."/>
            <person name="Rakitin A.L."/>
            <person name="Ravin N.V."/>
            <person name="Dedysh S.N."/>
        </authorList>
    </citation>
    <scope>NUCLEOTIDE SEQUENCE [LARGE SCALE GENOMIC DNA]</scope>
    <source>
        <strain evidence="3">AF10</strain>
    </source>
</reference>
<proteinExistence type="predicted"/>
<dbReference type="EMBL" id="RDSM01000003">
    <property type="protein sequence ID" value="RXH55209.1"/>
    <property type="molecule type" value="Genomic_DNA"/>
</dbReference>
<evidence type="ECO:0000313" key="2">
    <source>
        <dbReference type="EMBL" id="RXH55209.1"/>
    </source>
</evidence>
<name>A0A4Q0T088_9BACT</name>
<evidence type="ECO:0000313" key="3">
    <source>
        <dbReference type="Proteomes" id="UP000289437"/>
    </source>
</evidence>
<dbReference type="Proteomes" id="UP000289437">
    <property type="component" value="Unassembled WGS sequence"/>
</dbReference>
<keyword evidence="2" id="KW-0449">Lipoprotein</keyword>
<feature type="domain" description="DUF374" evidence="1">
    <location>
        <begin position="54"/>
        <end position="121"/>
    </location>
</feature>
<keyword evidence="3" id="KW-1185">Reference proteome</keyword>
<protein>
    <submittedName>
        <fullName evidence="2">Putative lipoprotein</fullName>
    </submittedName>
</protein>
<accession>A0A4Q0T088</accession>